<keyword evidence="5 7" id="KW-0472">Membrane</keyword>
<dbReference type="Pfam" id="PF00213">
    <property type="entry name" value="OSCP"/>
    <property type="match status" value="1"/>
</dbReference>
<dbReference type="GO" id="GO:0045259">
    <property type="term" value="C:proton-transporting ATP synthase complex"/>
    <property type="evidence" value="ECO:0007669"/>
    <property type="project" value="UniProtKB-KW"/>
</dbReference>
<gene>
    <name evidence="7 8" type="primary">atpH</name>
    <name evidence="8" type="ORF">IAA07_08750</name>
</gene>
<proteinExistence type="inferred from homology"/>
<comment type="function">
    <text evidence="7">This protein is part of the stalk that links CF(0) to CF(1). It either transmits conformational changes from CF(0) to CF(1) or is implicated in proton conduction.</text>
</comment>
<evidence type="ECO:0000256" key="7">
    <source>
        <dbReference type="HAMAP-Rule" id="MF_01416"/>
    </source>
</evidence>
<dbReference type="HAMAP" id="MF_01416">
    <property type="entry name" value="ATP_synth_delta_bact"/>
    <property type="match status" value="1"/>
</dbReference>
<reference evidence="8" key="1">
    <citation type="journal article" date="2021" name="PeerJ">
        <title>Extensive microbial diversity within the chicken gut microbiome revealed by metagenomics and culture.</title>
        <authorList>
            <person name="Gilroy R."/>
            <person name="Ravi A."/>
            <person name="Getino M."/>
            <person name="Pursley I."/>
            <person name="Horton D.L."/>
            <person name="Alikhan N.F."/>
            <person name="Baker D."/>
            <person name="Gharbi K."/>
            <person name="Hall N."/>
            <person name="Watson M."/>
            <person name="Adriaenssens E.M."/>
            <person name="Foster-Nyarko E."/>
            <person name="Jarju S."/>
            <person name="Secka A."/>
            <person name="Antonio M."/>
            <person name="Oren A."/>
            <person name="Chaudhuri R.R."/>
            <person name="La Ragione R."/>
            <person name="Hildebrand F."/>
            <person name="Pallen M.J."/>
        </authorList>
    </citation>
    <scope>NUCLEOTIDE SEQUENCE</scope>
    <source>
        <strain evidence="8">CHK178-16964</strain>
    </source>
</reference>
<comment type="caution">
    <text evidence="8">The sequence shown here is derived from an EMBL/GenBank/DDBJ whole genome shotgun (WGS) entry which is preliminary data.</text>
</comment>
<evidence type="ECO:0000256" key="1">
    <source>
        <dbReference type="ARBA" id="ARBA00004370"/>
    </source>
</evidence>
<keyword evidence="4 7" id="KW-0406">Ion transport</keyword>
<evidence type="ECO:0000256" key="4">
    <source>
        <dbReference type="ARBA" id="ARBA00023065"/>
    </source>
</evidence>
<keyword evidence="7" id="KW-0139">CF(1)</keyword>
<dbReference type="Gene3D" id="1.10.520.20">
    <property type="entry name" value="N-terminal domain of the delta subunit of the F1F0-ATP synthase"/>
    <property type="match status" value="1"/>
</dbReference>
<dbReference type="PANTHER" id="PTHR11910">
    <property type="entry name" value="ATP SYNTHASE DELTA CHAIN"/>
    <property type="match status" value="1"/>
</dbReference>
<dbReference type="InterPro" id="IPR026015">
    <property type="entry name" value="ATP_synth_OSCP/delta_N_sf"/>
</dbReference>
<keyword evidence="6 7" id="KW-0066">ATP synthesis</keyword>
<evidence type="ECO:0000256" key="3">
    <source>
        <dbReference type="ARBA" id="ARBA00022781"/>
    </source>
</evidence>
<dbReference type="NCBIfam" id="TIGR01145">
    <property type="entry name" value="ATP_synt_delta"/>
    <property type="match status" value="1"/>
</dbReference>
<name>A0A9D2HHV3_9FIRM</name>
<dbReference type="SUPFAM" id="SSF47928">
    <property type="entry name" value="N-terminal domain of the delta subunit of the F1F0-ATP synthase"/>
    <property type="match status" value="1"/>
</dbReference>
<comment type="function">
    <text evidence="7">F(1)F(0) ATP synthase produces ATP from ADP in the presence of a proton or sodium gradient. F-type ATPases consist of two structural domains, F(1) containing the extramembraneous catalytic core and F(0) containing the membrane proton channel, linked together by a central stalk and a peripheral stalk. During catalysis, ATP synthesis in the catalytic domain of F(1) is coupled via a rotary mechanism of the central stalk subunits to proton translocation.</text>
</comment>
<dbReference type="AlphaFoldDB" id="A0A9D2HHV3"/>
<sequence length="170" mass="19368">MTDQARLYGTVLYQLSIPEKMAEEAEKIFETPELMICLTSPAVSRDKKHRIIEKIFQKPAFSDVMIRFLKKACDGECIGQLADIVQVCRDLRMQSEKILKAELDYVTPPDEAQMEGIKEFLCHTFEAEDVQLTMKESPQLLGGFVLKAKDVEYDYSLKGQLKRLTEAVVG</sequence>
<evidence type="ECO:0000313" key="9">
    <source>
        <dbReference type="Proteomes" id="UP000823900"/>
    </source>
</evidence>
<protein>
    <recommendedName>
        <fullName evidence="7">ATP synthase subunit delta</fullName>
    </recommendedName>
    <alternativeName>
        <fullName evidence="7">ATP synthase F(1) sector subunit delta</fullName>
    </alternativeName>
    <alternativeName>
        <fullName evidence="7">F-type ATPase subunit delta</fullName>
        <shortName evidence="7">F-ATPase subunit delta</shortName>
    </alternativeName>
</protein>
<keyword evidence="3 7" id="KW-0375">Hydrogen ion transport</keyword>
<dbReference type="Proteomes" id="UP000823900">
    <property type="component" value="Unassembled WGS sequence"/>
</dbReference>
<dbReference type="EMBL" id="DWZA01000076">
    <property type="protein sequence ID" value="HJA71646.1"/>
    <property type="molecule type" value="Genomic_DNA"/>
</dbReference>
<reference evidence="8" key="2">
    <citation type="submission" date="2021-04" db="EMBL/GenBank/DDBJ databases">
        <authorList>
            <person name="Gilroy R."/>
        </authorList>
    </citation>
    <scope>NUCLEOTIDE SEQUENCE</scope>
    <source>
        <strain evidence="8">CHK178-16964</strain>
    </source>
</reference>
<dbReference type="GO" id="GO:0046933">
    <property type="term" value="F:proton-transporting ATP synthase activity, rotational mechanism"/>
    <property type="evidence" value="ECO:0007669"/>
    <property type="project" value="UniProtKB-UniRule"/>
</dbReference>
<organism evidence="8 9">
    <name type="scientific">Candidatus Lachnoclostridium stercoravium</name>
    <dbReference type="NCBI Taxonomy" id="2838633"/>
    <lineage>
        <taxon>Bacteria</taxon>
        <taxon>Bacillati</taxon>
        <taxon>Bacillota</taxon>
        <taxon>Clostridia</taxon>
        <taxon>Lachnospirales</taxon>
        <taxon>Lachnospiraceae</taxon>
    </lineage>
</organism>
<comment type="similarity">
    <text evidence="7">Belongs to the ATPase delta chain family.</text>
</comment>
<comment type="subcellular location">
    <subcellularLocation>
        <location evidence="7">Cell membrane</location>
        <topology evidence="7">Peripheral membrane protein</topology>
    </subcellularLocation>
    <subcellularLocation>
        <location evidence="1">Membrane</location>
    </subcellularLocation>
</comment>
<evidence type="ECO:0000256" key="6">
    <source>
        <dbReference type="ARBA" id="ARBA00023310"/>
    </source>
</evidence>
<keyword evidence="7" id="KW-1003">Cell membrane</keyword>
<accession>A0A9D2HHV3</accession>
<evidence type="ECO:0000256" key="2">
    <source>
        <dbReference type="ARBA" id="ARBA00022448"/>
    </source>
</evidence>
<evidence type="ECO:0000256" key="5">
    <source>
        <dbReference type="ARBA" id="ARBA00023136"/>
    </source>
</evidence>
<keyword evidence="2 7" id="KW-0813">Transport</keyword>
<dbReference type="InterPro" id="IPR000711">
    <property type="entry name" value="ATPase_OSCP/dsu"/>
</dbReference>
<dbReference type="GO" id="GO:0005886">
    <property type="term" value="C:plasma membrane"/>
    <property type="evidence" value="ECO:0007669"/>
    <property type="project" value="UniProtKB-SubCell"/>
</dbReference>
<evidence type="ECO:0000313" key="8">
    <source>
        <dbReference type="EMBL" id="HJA71646.1"/>
    </source>
</evidence>